<evidence type="ECO:0000313" key="2">
    <source>
        <dbReference type="Proteomes" id="UP000077755"/>
    </source>
</evidence>
<organism evidence="1 2">
    <name type="scientific">Daucus carota subsp. sativus</name>
    <name type="common">Carrot</name>
    <dbReference type="NCBI Taxonomy" id="79200"/>
    <lineage>
        <taxon>Eukaryota</taxon>
        <taxon>Viridiplantae</taxon>
        <taxon>Streptophyta</taxon>
        <taxon>Embryophyta</taxon>
        <taxon>Tracheophyta</taxon>
        <taxon>Spermatophyta</taxon>
        <taxon>Magnoliopsida</taxon>
        <taxon>eudicotyledons</taxon>
        <taxon>Gunneridae</taxon>
        <taxon>Pentapetalae</taxon>
        <taxon>asterids</taxon>
        <taxon>campanulids</taxon>
        <taxon>Apiales</taxon>
        <taxon>Apiaceae</taxon>
        <taxon>Apioideae</taxon>
        <taxon>Scandiceae</taxon>
        <taxon>Daucinae</taxon>
        <taxon>Daucus</taxon>
        <taxon>Daucus sect. Daucus</taxon>
    </lineage>
</organism>
<dbReference type="AlphaFoldDB" id="A0A175YBS4"/>
<gene>
    <name evidence="1" type="ORF">DCAR_0205731</name>
</gene>
<reference evidence="1" key="2">
    <citation type="submission" date="2022-03" db="EMBL/GenBank/DDBJ databases">
        <title>Draft title - Genomic analysis of global carrot germplasm unveils the trajectory of domestication and the origin of high carotenoid orange carrot.</title>
        <authorList>
            <person name="Iorizzo M."/>
            <person name="Ellison S."/>
            <person name="Senalik D."/>
            <person name="Macko-Podgorni A."/>
            <person name="Grzebelus D."/>
            <person name="Bostan H."/>
            <person name="Rolling W."/>
            <person name="Curaba J."/>
            <person name="Simon P."/>
        </authorList>
    </citation>
    <scope>NUCLEOTIDE SEQUENCE</scope>
    <source>
        <tissue evidence="1">Leaf</tissue>
    </source>
</reference>
<name>A0A175YBS4_DAUCS</name>
<keyword evidence="2" id="KW-1185">Reference proteome</keyword>
<dbReference type="Proteomes" id="UP000077755">
    <property type="component" value="Chromosome 2"/>
</dbReference>
<dbReference type="EMBL" id="CP093344">
    <property type="protein sequence ID" value="WOG86520.1"/>
    <property type="molecule type" value="Genomic_DNA"/>
</dbReference>
<sequence>MTLEDFLTKSAAVRDEDVKGVEKSGGVFSGDASGGGDGGGVMSGGVICIRLRRIRCL</sequence>
<accession>A0A175YBS4</accession>
<dbReference type="Gramene" id="KZM80965">
    <property type="protein sequence ID" value="KZM80965"/>
    <property type="gene ID" value="DCAR_031451"/>
</dbReference>
<evidence type="ECO:0000313" key="1">
    <source>
        <dbReference type="EMBL" id="WOG86520.1"/>
    </source>
</evidence>
<proteinExistence type="predicted"/>
<protein>
    <submittedName>
        <fullName evidence="1">Uncharacterized protein</fullName>
    </submittedName>
</protein>
<reference evidence="1" key="1">
    <citation type="journal article" date="2016" name="Nat. Genet.">
        <title>A high-quality carrot genome assembly provides new insights into carotenoid accumulation and asterid genome evolution.</title>
        <authorList>
            <person name="Iorizzo M."/>
            <person name="Ellison S."/>
            <person name="Senalik D."/>
            <person name="Zeng P."/>
            <person name="Satapoomin P."/>
            <person name="Huang J."/>
            <person name="Bowman M."/>
            <person name="Iovene M."/>
            <person name="Sanseverino W."/>
            <person name="Cavagnaro P."/>
            <person name="Yildiz M."/>
            <person name="Macko-Podgorni A."/>
            <person name="Moranska E."/>
            <person name="Grzebelus E."/>
            <person name="Grzebelus D."/>
            <person name="Ashrafi H."/>
            <person name="Zheng Z."/>
            <person name="Cheng S."/>
            <person name="Spooner D."/>
            <person name="Van Deynze A."/>
            <person name="Simon P."/>
        </authorList>
    </citation>
    <scope>NUCLEOTIDE SEQUENCE</scope>
    <source>
        <tissue evidence="1">Leaf</tissue>
    </source>
</reference>